<keyword evidence="2" id="KW-1185">Reference proteome</keyword>
<dbReference type="EMBL" id="CP009687">
    <property type="protein sequence ID" value="AKL96486.1"/>
    <property type="molecule type" value="Genomic_DNA"/>
</dbReference>
<dbReference type="OrthoDB" id="1954039at2"/>
<dbReference type="PATRIC" id="fig|84022.5.peg.3827"/>
<reference evidence="1 2" key="1">
    <citation type="submission" date="2014-10" db="EMBL/GenBank/DDBJ databases">
        <title>Genome sequence of Clostridium aceticum DSM 1496.</title>
        <authorList>
            <person name="Poehlein A."/>
            <person name="Schiel-Bengelsdorf B."/>
            <person name="Gottschalk G."/>
            <person name="Duerre P."/>
            <person name="Daniel R."/>
        </authorList>
    </citation>
    <scope>NUCLEOTIDE SEQUENCE [LARGE SCALE GENOMIC DNA]</scope>
    <source>
        <strain evidence="1 2">DSM 1496</strain>
    </source>
</reference>
<accession>A0A0D8IBL6</accession>
<protein>
    <submittedName>
        <fullName evidence="1">Uncharacterized protein</fullName>
    </submittedName>
</protein>
<proteinExistence type="predicted"/>
<organism evidence="1 2">
    <name type="scientific">Clostridium aceticum</name>
    <dbReference type="NCBI Taxonomy" id="84022"/>
    <lineage>
        <taxon>Bacteria</taxon>
        <taxon>Bacillati</taxon>
        <taxon>Bacillota</taxon>
        <taxon>Clostridia</taxon>
        <taxon>Eubacteriales</taxon>
        <taxon>Clostridiaceae</taxon>
        <taxon>Clostridium</taxon>
    </lineage>
</organism>
<sequence length="136" mass="15712">MNIINVFTVGAILGLLISGGAAFYYYRKRNLEKFFNQIYQEAKRVPRQKKNSFLLLMFKESLSASLKKSNAASFSNKLQNPKYLEFQLLQMSNILKDSSKVQDKLTKRSLTLLKDYQTWEKAKMAKDTKVVQDKAS</sequence>
<dbReference type="AlphaFoldDB" id="A0A0D8IBL6"/>
<dbReference type="Proteomes" id="UP000035704">
    <property type="component" value="Chromosome"/>
</dbReference>
<dbReference type="RefSeq" id="WP_044824478.1">
    <property type="nucleotide sequence ID" value="NZ_CP009687.1"/>
</dbReference>
<evidence type="ECO:0000313" key="2">
    <source>
        <dbReference type="Proteomes" id="UP000035704"/>
    </source>
</evidence>
<gene>
    <name evidence="1" type="ORF">CACET_c30420</name>
</gene>
<evidence type="ECO:0000313" key="1">
    <source>
        <dbReference type="EMBL" id="AKL96486.1"/>
    </source>
</evidence>
<name>A0A0D8IBL6_9CLOT</name>
<dbReference type="KEGG" id="cace:CACET_c30420"/>